<dbReference type="Gene3D" id="3.40.630.30">
    <property type="match status" value="1"/>
</dbReference>
<name>A0A371JSZ2_9FLAO</name>
<evidence type="ECO:0000259" key="1">
    <source>
        <dbReference type="PROSITE" id="PS51186"/>
    </source>
</evidence>
<dbReference type="InterPro" id="IPR016181">
    <property type="entry name" value="Acyl_CoA_acyltransferase"/>
</dbReference>
<evidence type="ECO:0000313" key="2">
    <source>
        <dbReference type="EMBL" id="RDY60942.1"/>
    </source>
</evidence>
<evidence type="ECO:0000313" key="3">
    <source>
        <dbReference type="Proteomes" id="UP000261828"/>
    </source>
</evidence>
<sequence>MNNTITLEVVTTSSMDSYIEVGKNSYVQHYLHLWENNDPTPYISSSFAIEVVEKDLSNPNMVHFLVKMEDEVVGIVKLIKDHPLDEFSEKEALLAQKIYLLQAYSGKGVGKKVLQLIEEFAQNLGKKIVWLDTMQKGSPINFYQKNGYTIKRESTLSLPGAKPEERPMWVLTKVL</sequence>
<protein>
    <submittedName>
        <fullName evidence="2">GNAT family N-acetyltransferase</fullName>
    </submittedName>
</protein>
<dbReference type="AlphaFoldDB" id="A0A371JSZ2"/>
<dbReference type="EMBL" id="QTJX01000001">
    <property type="protein sequence ID" value="RDY60942.1"/>
    <property type="molecule type" value="Genomic_DNA"/>
</dbReference>
<comment type="caution">
    <text evidence="2">The sequence shown here is derived from an EMBL/GenBank/DDBJ whole genome shotgun (WGS) entry which is preliminary data.</text>
</comment>
<gene>
    <name evidence="2" type="ORF">DX873_01835</name>
</gene>
<dbReference type="Pfam" id="PF00583">
    <property type="entry name" value="Acetyltransf_1"/>
    <property type="match status" value="1"/>
</dbReference>
<keyword evidence="3" id="KW-1185">Reference proteome</keyword>
<reference evidence="2 3" key="1">
    <citation type="submission" date="2018-08" db="EMBL/GenBank/DDBJ databases">
        <title>Muricauda nanhaiensis sp. nov., isolated from seawater of the South China Sea.</title>
        <authorList>
            <person name="Dang Y."/>
        </authorList>
    </citation>
    <scope>NUCLEOTIDE SEQUENCE [LARGE SCALE GENOMIC DNA]</scope>
    <source>
        <strain evidence="2 3">SM1704</strain>
    </source>
</reference>
<keyword evidence="2" id="KW-0808">Transferase</keyword>
<organism evidence="2 3">
    <name type="scientific">Flagellimonas nanhaiensis</name>
    <dbReference type="NCBI Taxonomy" id="2292706"/>
    <lineage>
        <taxon>Bacteria</taxon>
        <taxon>Pseudomonadati</taxon>
        <taxon>Bacteroidota</taxon>
        <taxon>Flavobacteriia</taxon>
        <taxon>Flavobacteriales</taxon>
        <taxon>Flavobacteriaceae</taxon>
        <taxon>Flagellimonas</taxon>
    </lineage>
</organism>
<dbReference type="GO" id="GO:0016747">
    <property type="term" value="F:acyltransferase activity, transferring groups other than amino-acyl groups"/>
    <property type="evidence" value="ECO:0007669"/>
    <property type="project" value="InterPro"/>
</dbReference>
<dbReference type="OrthoDB" id="9800604at2"/>
<proteinExistence type="predicted"/>
<dbReference type="SUPFAM" id="SSF55729">
    <property type="entry name" value="Acyl-CoA N-acyltransferases (Nat)"/>
    <property type="match status" value="1"/>
</dbReference>
<dbReference type="CDD" id="cd04301">
    <property type="entry name" value="NAT_SF"/>
    <property type="match status" value="1"/>
</dbReference>
<accession>A0A371JSZ2</accession>
<dbReference type="InterPro" id="IPR000182">
    <property type="entry name" value="GNAT_dom"/>
</dbReference>
<dbReference type="RefSeq" id="WP_116182825.1">
    <property type="nucleotide sequence ID" value="NZ_QTJX01000001.1"/>
</dbReference>
<feature type="domain" description="N-acetyltransferase" evidence="1">
    <location>
        <begin position="5"/>
        <end position="169"/>
    </location>
</feature>
<dbReference type="PROSITE" id="PS51186">
    <property type="entry name" value="GNAT"/>
    <property type="match status" value="1"/>
</dbReference>
<dbReference type="Proteomes" id="UP000261828">
    <property type="component" value="Unassembled WGS sequence"/>
</dbReference>